<dbReference type="PANTHER" id="PTHR42855:SF1">
    <property type="entry name" value="ABC TRANSPORTER DOMAIN-CONTAINING PROTEIN"/>
    <property type="match status" value="1"/>
</dbReference>
<keyword evidence="15" id="KW-1185">Reference proteome</keyword>
<keyword evidence="7 11" id="KW-0238">DNA-binding</keyword>
<feature type="region of interest" description="Disordered" evidence="12">
    <location>
        <begin position="528"/>
        <end position="559"/>
    </location>
</feature>
<dbReference type="FunFam" id="3.40.50.300:FF:000309">
    <property type="entry name" value="ABC transporter ATP-binding protein"/>
    <property type="match status" value="1"/>
</dbReference>
<dbReference type="Pfam" id="PF00005">
    <property type="entry name" value="ABC_tran"/>
    <property type="match status" value="2"/>
</dbReference>
<accession>A0A557RFC9</accession>
<comment type="function">
    <text evidence="11">Probably plays a role in ribosome assembly or function. May be involved in resolution of branched DNA intermediates that result from template switching in postreplication gaps. Binds DNA and has ATPase activity.</text>
</comment>
<keyword evidence="6 11" id="KW-0067">ATP-binding</keyword>
<gene>
    <name evidence="11" type="primary">uup</name>
    <name evidence="14" type="ORF">FPL11_09385</name>
</gene>
<dbReference type="PANTHER" id="PTHR42855">
    <property type="entry name" value="ABC TRANSPORTER ATP-BINDING SUBUNIT"/>
    <property type="match status" value="1"/>
</dbReference>
<dbReference type="GO" id="GO:0006281">
    <property type="term" value="P:DNA repair"/>
    <property type="evidence" value="ECO:0007669"/>
    <property type="project" value="UniProtKB-KW"/>
</dbReference>
<dbReference type="EMBL" id="VMKP01000004">
    <property type="protein sequence ID" value="TVO63857.1"/>
    <property type="molecule type" value="Genomic_DNA"/>
</dbReference>
<dbReference type="PROSITE" id="PS50893">
    <property type="entry name" value="ABC_TRANSPORTER_2"/>
    <property type="match status" value="2"/>
</dbReference>
<keyword evidence="4 11" id="KW-0227">DNA damage</keyword>
<dbReference type="HAMAP" id="MF_00848">
    <property type="entry name" value="Uup"/>
    <property type="match status" value="1"/>
</dbReference>
<dbReference type="GO" id="GO:0016887">
    <property type="term" value="F:ATP hydrolysis activity"/>
    <property type="evidence" value="ECO:0007669"/>
    <property type="project" value="UniProtKB-UniRule"/>
</dbReference>
<sequence length="630" mass="69703">MSLIRVDEIEFSVGGPPLLKDASLTIEDRERVCLVGRNGVGKSTLLRIIEGAIEPDAGRVQRGEAAKVSRLEQAVPDHLDGRVFDVVTEGLGSLGELLARHHDLAMAIGAGEGDIDELTDLQSRIEAAGGWQIEQRVDAVLTRFGLPADSLFSGLSGGLKRRVLLARAVVPGPDVLLLDEPTNHLDIEAIRWLENFMREFDGAVVFVTHDRAFLQAVATRIVEIDRGQLTSWPGDYANYLRRREERDHAEAEEQARFDKKLKQEEAWIRQGIKARRTRNEGRVRALKAMRKARAERRERPGEARLTMAEGERSGKRVIEAEHLSYAIDGKPLVTDFSTRIIRGDRIGILGPNGVGKTTLIRLLVGELAPDSGSIKLGTGLQVAYFDQHRASLDDRRTARENVAGGEDFIDLGDGKRRHVMGYLQDFLFSPERANAPISRLSGGERNRLLLAQLFARPSNLLILDEPTNDLDVETLELLEERLVDYTGTLLLVSHDRAFLDNVVTSVFVPEAGGHIGEYVGGYEDWRRQSQADAAPREPAKRRASKPASSPKKPRKLSYGEALELDELPARIETLEAAAEAAREKANDPTLYQSDAATVQATLDALEQAEAELAAAYDRWEALEAQRARLG</sequence>
<dbReference type="CDD" id="cd03221">
    <property type="entry name" value="ABCF_EF-3"/>
    <property type="match status" value="2"/>
</dbReference>
<feature type="domain" description="ABC transporter" evidence="13">
    <location>
        <begin position="318"/>
        <end position="536"/>
    </location>
</feature>
<dbReference type="InterPro" id="IPR003439">
    <property type="entry name" value="ABC_transporter-like_ATP-bd"/>
</dbReference>
<keyword evidence="11" id="KW-0175">Coiled coil</keyword>
<comment type="catalytic activity">
    <reaction evidence="9 11">
        <text>ATP + H2O = ADP + phosphate + H(+)</text>
        <dbReference type="Rhea" id="RHEA:13065"/>
        <dbReference type="ChEBI" id="CHEBI:15377"/>
        <dbReference type="ChEBI" id="CHEBI:15378"/>
        <dbReference type="ChEBI" id="CHEBI:30616"/>
        <dbReference type="ChEBI" id="CHEBI:43474"/>
        <dbReference type="ChEBI" id="CHEBI:456216"/>
    </reaction>
</comment>
<comment type="similarity">
    <text evidence="10 11">Belongs to the ABC transporter superfamily. ABCF family. Uup subfamily.</text>
</comment>
<dbReference type="FunFam" id="3.40.50.300:FF:000011">
    <property type="entry name" value="Putative ABC transporter ATP-binding component"/>
    <property type="match status" value="1"/>
</dbReference>
<dbReference type="GO" id="GO:0005737">
    <property type="term" value="C:cytoplasm"/>
    <property type="evidence" value="ECO:0007669"/>
    <property type="project" value="UniProtKB-SubCell"/>
</dbReference>
<evidence type="ECO:0000256" key="12">
    <source>
        <dbReference type="SAM" id="MobiDB-lite"/>
    </source>
</evidence>
<proteinExistence type="inferred from homology"/>
<keyword evidence="1 11" id="KW-0963">Cytoplasm</keyword>
<evidence type="ECO:0000259" key="13">
    <source>
        <dbReference type="PROSITE" id="PS50893"/>
    </source>
</evidence>
<keyword evidence="3 11" id="KW-0547">Nucleotide-binding</keyword>
<dbReference type="SMART" id="SM00382">
    <property type="entry name" value="AAA"/>
    <property type="match status" value="2"/>
</dbReference>
<dbReference type="Gene3D" id="3.40.50.300">
    <property type="entry name" value="P-loop containing nucleotide triphosphate hydrolases"/>
    <property type="match status" value="2"/>
</dbReference>
<evidence type="ECO:0000256" key="1">
    <source>
        <dbReference type="ARBA" id="ARBA00022490"/>
    </source>
</evidence>
<evidence type="ECO:0000256" key="2">
    <source>
        <dbReference type="ARBA" id="ARBA00022737"/>
    </source>
</evidence>
<dbReference type="InterPro" id="IPR032524">
    <property type="entry name" value="ABC_tran_C"/>
</dbReference>
<dbReference type="EC" id="3.6.1.-" evidence="11"/>
<feature type="binding site" evidence="11">
    <location>
        <begin position="350"/>
        <end position="357"/>
    </location>
    <ligand>
        <name>ATP</name>
        <dbReference type="ChEBI" id="CHEBI:30616"/>
        <label>2</label>
    </ligand>
</feature>
<feature type="domain" description="ABC transporter" evidence="13">
    <location>
        <begin position="4"/>
        <end position="251"/>
    </location>
</feature>
<keyword evidence="5 11" id="KW-0378">Hydrolase</keyword>
<evidence type="ECO:0000313" key="15">
    <source>
        <dbReference type="Proteomes" id="UP000316688"/>
    </source>
</evidence>
<dbReference type="InterPro" id="IPR003593">
    <property type="entry name" value="AAA+_ATPase"/>
</dbReference>
<keyword evidence="2 11" id="KW-0677">Repeat</keyword>
<organism evidence="14 15">
    <name type="scientific">Spiribacter aquaticus</name>
    <dbReference type="NCBI Taxonomy" id="1935996"/>
    <lineage>
        <taxon>Bacteria</taxon>
        <taxon>Pseudomonadati</taxon>
        <taxon>Pseudomonadota</taxon>
        <taxon>Gammaproteobacteria</taxon>
        <taxon>Chromatiales</taxon>
        <taxon>Ectothiorhodospiraceae</taxon>
        <taxon>Spiribacter</taxon>
    </lineage>
</organism>
<dbReference type="InterPro" id="IPR037118">
    <property type="entry name" value="Val-tRNA_synth_C_sf"/>
</dbReference>
<feature type="binding site" evidence="11">
    <location>
        <begin position="36"/>
        <end position="43"/>
    </location>
    <ligand>
        <name>ATP</name>
        <dbReference type="ChEBI" id="CHEBI:30616"/>
        <label>1</label>
    </ligand>
</feature>
<dbReference type="Proteomes" id="UP000316688">
    <property type="component" value="Unassembled WGS sequence"/>
</dbReference>
<dbReference type="AlphaFoldDB" id="A0A557RFC9"/>
<feature type="coiled-coil region" evidence="11">
    <location>
        <begin position="564"/>
        <end position="625"/>
    </location>
</feature>
<feature type="compositionally biased region" description="Basic and acidic residues" evidence="12">
    <location>
        <begin position="528"/>
        <end position="540"/>
    </location>
</feature>
<dbReference type="GO" id="GO:0003677">
    <property type="term" value="F:DNA binding"/>
    <property type="evidence" value="ECO:0007669"/>
    <property type="project" value="UniProtKB-UniRule"/>
</dbReference>
<dbReference type="InterPro" id="IPR017871">
    <property type="entry name" value="ABC_transporter-like_CS"/>
</dbReference>
<dbReference type="InterPro" id="IPR032781">
    <property type="entry name" value="ABC_tran_Xtn"/>
</dbReference>
<dbReference type="Pfam" id="PF16326">
    <property type="entry name" value="ABC_tran_CTD"/>
    <property type="match status" value="1"/>
</dbReference>
<dbReference type="GO" id="GO:0005524">
    <property type="term" value="F:ATP binding"/>
    <property type="evidence" value="ECO:0007669"/>
    <property type="project" value="UniProtKB-UniRule"/>
</dbReference>
<evidence type="ECO:0000256" key="6">
    <source>
        <dbReference type="ARBA" id="ARBA00022840"/>
    </source>
</evidence>
<dbReference type="PROSITE" id="PS00211">
    <property type="entry name" value="ABC_TRANSPORTER_1"/>
    <property type="match status" value="1"/>
</dbReference>
<dbReference type="InterPro" id="IPR027417">
    <property type="entry name" value="P-loop_NTPase"/>
</dbReference>
<comment type="subcellular location">
    <subcellularLocation>
        <location evidence="11">Cytoplasm</location>
    </subcellularLocation>
    <text evidence="11">Associates with ribosomes.</text>
</comment>
<dbReference type="GO" id="GO:0043022">
    <property type="term" value="F:ribosome binding"/>
    <property type="evidence" value="ECO:0007669"/>
    <property type="project" value="UniProtKB-UniRule"/>
</dbReference>
<evidence type="ECO:0000313" key="14">
    <source>
        <dbReference type="EMBL" id="TVO63857.1"/>
    </source>
</evidence>
<dbReference type="Pfam" id="PF12848">
    <property type="entry name" value="ABC_tran_Xtn"/>
    <property type="match status" value="1"/>
</dbReference>
<evidence type="ECO:0000256" key="11">
    <source>
        <dbReference type="HAMAP-Rule" id="MF_00848"/>
    </source>
</evidence>
<comment type="caution">
    <text evidence="14">The sequence shown here is derived from an EMBL/GenBank/DDBJ whole genome shotgun (WGS) entry which is preliminary data.</text>
</comment>
<evidence type="ECO:0000256" key="10">
    <source>
        <dbReference type="ARBA" id="ARBA00061478"/>
    </source>
</evidence>
<dbReference type="InterPro" id="IPR043686">
    <property type="entry name" value="Uup"/>
</dbReference>
<protein>
    <recommendedName>
        <fullName evidence="11">ATP-binding protein Uup</fullName>
        <ecNumber evidence="11">3.6.1.-</ecNumber>
    </recommendedName>
</protein>
<keyword evidence="8 11" id="KW-0234">DNA repair</keyword>
<dbReference type="Gene3D" id="1.10.287.380">
    <property type="entry name" value="Valyl-tRNA synthetase, C-terminal domain"/>
    <property type="match status" value="1"/>
</dbReference>
<evidence type="ECO:0000256" key="9">
    <source>
        <dbReference type="ARBA" id="ARBA00049360"/>
    </source>
</evidence>
<evidence type="ECO:0000256" key="5">
    <source>
        <dbReference type="ARBA" id="ARBA00022801"/>
    </source>
</evidence>
<name>A0A557RFC9_9GAMM</name>
<dbReference type="RefSeq" id="WP_144348373.1">
    <property type="nucleotide sequence ID" value="NZ_VMKP01000004.1"/>
</dbReference>
<dbReference type="SUPFAM" id="SSF52540">
    <property type="entry name" value="P-loop containing nucleoside triphosphate hydrolases"/>
    <property type="match status" value="2"/>
</dbReference>
<evidence type="ECO:0000256" key="7">
    <source>
        <dbReference type="ARBA" id="ARBA00023125"/>
    </source>
</evidence>
<dbReference type="InterPro" id="IPR051309">
    <property type="entry name" value="ABCF_ATPase"/>
</dbReference>
<reference evidence="14 15" key="1">
    <citation type="submission" date="2019-07" db="EMBL/GenBank/DDBJ databases">
        <title>Reclasification of Spiribacter aquaticus.</title>
        <authorList>
            <person name="Leon M.J."/>
            <person name="Sanchez-Porro C."/>
            <person name="Ventosa A."/>
        </authorList>
    </citation>
    <scope>NUCLEOTIDE SEQUENCE [LARGE SCALE GENOMIC DNA]</scope>
    <source>
        <strain evidence="14 15">SP30</strain>
    </source>
</reference>
<evidence type="ECO:0000256" key="3">
    <source>
        <dbReference type="ARBA" id="ARBA00022741"/>
    </source>
</evidence>
<evidence type="ECO:0000256" key="8">
    <source>
        <dbReference type="ARBA" id="ARBA00023204"/>
    </source>
</evidence>
<evidence type="ECO:0000256" key="4">
    <source>
        <dbReference type="ARBA" id="ARBA00022763"/>
    </source>
</evidence>